<dbReference type="Proteomes" id="UP000638732">
    <property type="component" value="Unassembled WGS sequence"/>
</dbReference>
<dbReference type="InterPro" id="IPR051604">
    <property type="entry name" value="Ergot_Alk_Oxidoreductase"/>
</dbReference>
<keyword evidence="3" id="KW-1185">Reference proteome</keyword>
<dbReference type="PANTHER" id="PTHR43162">
    <property type="match status" value="1"/>
</dbReference>
<proteinExistence type="predicted"/>
<dbReference type="AlphaFoldDB" id="A0A965ZGS1"/>
<sequence length="291" mass="31195">MKIIVTGSLGNISKPLAEELIQKGHNITVISSKAEKQKDIETLGATAAIGSLNDADFLTATFTGADAVYAMVPPNLGVSDSRAYYREIGNAYAQAVKASGVKRVVHLSSIGADLDKGTGFILGSHDVEGILNELNDVNLTHLRPGYFYLNLYGFTDMIKGMGIIGTNYGGDDKMVMVHPTDISLAAAEELQASPGQKMRYVVSDVRTANETAQIIGKAIGKPDLKWLAFTNEQMADGMEKSGVPAHVIPNFVEMGASMHSGILYKDYEAHNPASMGKVKIEDFAKEFASAF</sequence>
<evidence type="ECO:0000313" key="3">
    <source>
        <dbReference type="Proteomes" id="UP000638732"/>
    </source>
</evidence>
<name>A0A965ZGS1_9SPHI</name>
<gene>
    <name evidence="2" type="ORF">GSY63_15510</name>
</gene>
<evidence type="ECO:0000259" key="1">
    <source>
        <dbReference type="Pfam" id="PF13460"/>
    </source>
</evidence>
<evidence type="ECO:0000313" key="2">
    <source>
        <dbReference type="EMBL" id="NCD70773.1"/>
    </source>
</evidence>
<dbReference type="RefSeq" id="WP_166586725.1">
    <property type="nucleotide sequence ID" value="NZ_WWEO01000043.1"/>
</dbReference>
<dbReference type="InterPro" id="IPR036291">
    <property type="entry name" value="NAD(P)-bd_dom_sf"/>
</dbReference>
<feature type="domain" description="NAD(P)-binding" evidence="1">
    <location>
        <begin position="7"/>
        <end position="115"/>
    </location>
</feature>
<dbReference type="Pfam" id="PF13460">
    <property type="entry name" value="NAD_binding_10"/>
    <property type="match status" value="1"/>
</dbReference>
<organism evidence="2 3">
    <name type="scientific">Mucilaginibacter agri</name>
    <dbReference type="NCBI Taxonomy" id="2695265"/>
    <lineage>
        <taxon>Bacteria</taxon>
        <taxon>Pseudomonadati</taxon>
        <taxon>Bacteroidota</taxon>
        <taxon>Sphingobacteriia</taxon>
        <taxon>Sphingobacteriales</taxon>
        <taxon>Sphingobacteriaceae</taxon>
        <taxon>Mucilaginibacter</taxon>
    </lineage>
</organism>
<comment type="caution">
    <text evidence="2">The sequence shown here is derived from an EMBL/GenBank/DDBJ whole genome shotgun (WGS) entry which is preliminary data.</text>
</comment>
<dbReference type="Gene3D" id="3.40.50.720">
    <property type="entry name" value="NAD(P)-binding Rossmann-like Domain"/>
    <property type="match status" value="1"/>
</dbReference>
<reference evidence="2" key="2">
    <citation type="submission" date="2020-10" db="EMBL/GenBank/DDBJ databases">
        <title>Mucilaginibacter sp. nov., isolated from soil.</title>
        <authorList>
            <person name="Jeon C.O."/>
        </authorList>
    </citation>
    <scope>NUCLEOTIDE SEQUENCE</scope>
    <source>
        <strain evidence="2">R11</strain>
    </source>
</reference>
<dbReference type="PANTHER" id="PTHR43162:SF1">
    <property type="entry name" value="PRESTALK A DIFFERENTIATION PROTEIN A"/>
    <property type="match status" value="1"/>
</dbReference>
<dbReference type="SUPFAM" id="SSF51735">
    <property type="entry name" value="NAD(P)-binding Rossmann-fold domains"/>
    <property type="match status" value="1"/>
</dbReference>
<dbReference type="Gene3D" id="3.90.25.10">
    <property type="entry name" value="UDP-galactose 4-epimerase, domain 1"/>
    <property type="match status" value="1"/>
</dbReference>
<dbReference type="InterPro" id="IPR016040">
    <property type="entry name" value="NAD(P)-bd_dom"/>
</dbReference>
<dbReference type="EMBL" id="WWEO01000043">
    <property type="protein sequence ID" value="NCD70773.1"/>
    <property type="molecule type" value="Genomic_DNA"/>
</dbReference>
<accession>A0A965ZGS1</accession>
<reference evidence="2" key="1">
    <citation type="submission" date="2020-01" db="EMBL/GenBank/DDBJ databases">
        <authorList>
            <person name="Seo Y.L."/>
        </authorList>
    </citation>
    <scope>NUCLEOTIDE SEQUENCE</scope>
    <source>
        <strain evidence="2">R11</strain>
    </source>
</reference>
<protein>
    <submittedName>
        <fullName evidence="2">NAD(P)H-binding protein</fullName>
    </submittedName>
</protein>